<evidence type="ECO:0000313" key="2">
    <source>
        <dbReference type="Proteomes" id="UP000323506"/>
    </source>
</evidence>
<sequence>MKFAPSEVLSVDDCGIDAYATDRVLFLSSKPSVYANINYNALSTTISCRQTSIVRSLLQTGIKMDLKVRVGDWFWYCKMEIHIVANLTCIAMSSLEAVSLSKVASLHKDVSLTQVASTLKCELLRFLINPQLKCK</sequence>
<evidence type="ECO:0000313" key="1">
    <source>
        <dbReference type="EMBL" id="TYH07174.1"/>
    </source>
</evidence>
<dbReference type="Proteomes" id="UP000323506">
    <property type="component" value="Chromosome A08"/>
</dbReference>
<dbReference type="AlphaFoldDB" id="A0A5D2FML3"/>
<protein>
    <submittedName>
        <fullName evidence="1">Uncharacterized protein</fullName>
    </submittedName>
</protein>
<keyword evidence="2" id="KW-1185">Reference proteome</keyword>
<dbReference type="EMBL" id="CM017695">
    <property type="protein sequence ID" value="TYH07174.1"/>
    <property type="molecule type" value="Genomic_DNA"/>
</dbReference>
<name>A0A5D2FML3_GOSDA</name>
<gene>
    <name evidence="1" type="ORF">ES288_A08G212500v1</name>
</gene>
<proteinExistence type="predicted"/>
<accession>A0A5D2FML3</accession>
<reference evidence="1 2" key="1">
    <citation type="submission" date="2019-06" db="EMBL/GenBank/DDBJ databases">
        <title>WGS assembly of Gossypium darwinii.</title>
        <authorList>
            <person name="Chen Z.J."/>
            <person name="Sreedasyam A."/>
            <person name="Ando A."/>
            <person name="Song Q."/>
            <person name="De L."/>
            <person name="Hulse-Kemp A."/>
            <person name="Ding M."/>
            <person name="Ye W."/>
            <person name="Kirkbride R."/>
            <person name="Jenkins J."/>
            <person name="Plott C."/>
            <person name="Lovell J."/>
            <person name="Lin Y.-M."/>
            <person name="Vaughn R."/>
            <person name="Liu B."/>
            <person name="Li W."/>
            <person name="Simpson S."/>
            <person name="Scheffler B."/>
            <person name="Saski C."/>
            <person name="Grover C."/>
            <person name="Hu G."/>
            <person name="Conover J."/>
            <person name="Carlson J."/>
            <person name="Shu S."/>
            <person name="Boston L."/>
            <person name="Williams M."/>
            <person name="Peterson D."/>
            <person name="Mcgee K."/>
            <person name="Jones D."/>
            <person name="Wendel J."/>
            <person name="Stelly D."/>
            <person name="Grimwood J."/>
            <person name="Schmutz J."/>
        </authorList>
    </citation>
    <scope>NUCLEOTIDE SEQUENCE [LARGE SCALE GENOMIC DNA]</scope>
    <source>
        <strain evidence="1">1808015.09</strain>
    </source>
</reference>
<organism evidence="1 2">
    <name type="scientific">Gossypium darwinii</name>
    <name type="common">Darwin's cotton</name>
    <name type="synonym">Gossypium barbadense var. darwinii</name>
    <dbReference type="NCBI Taxonomy" id="34276"/>
    <lineage>
        <taxon>Eukaryota</taxon>
        <taxon>Viridiplantae</taxon>
        <taxon>Streptophyta</taxon>
        <taxon>Embryophyta</taxon>
        <taxon>Tracheophyta</taxon>
        <taxon>Spermatophyta</taxon>
        <taxon>Magnoliopsida</taxon>
        <taxon>eudicotyledons</taxon>
        <taxon>Gunneridae</taxon>
        <taxon>Pentapetalae</taxon>
        <taxon>rosids</taxon>
        <taxon>malvids</taxon>
        <taxon>Malvales</taxon>
        <taxon>Malvaceae</taxon>
        <taxon>Malvoideae</taxon>
        <taxon>Gossypium</taxon>
    </lineage>
</organism>